<dbReference type="AlphaFoldDB" id="A0AAD5YU10"/>
<feature type="region of interest" description="Disordered" evidence="1">
    <location>
        <begin position="290"/>
        <end position="341"/>
    </location>
</feature>
<gene>
    <name evidence="2" type="ORF">NP233_g8110</name>
</gene>
<keyword evidence="3" id="KW-1185">Reference proteome</keyword>
<organism evidence="2 3">
    <name type="scientific">Leucocoprinus birnbaumii</name>
    <dbReference type="NCBI Taxonomy" id="56174"/>
    <lineage>
        <taxon>Eukaryota</taxon>
        <taxon>Fungi</taxon>
        <taxon>Dikarya</taxon>
        <taxon>Basidiomycota</taxon>
        <taxon>Agaricomycotina</taxon>
        <taxon>Agaricomycetes</taxon>
        <taxon>Agaricomycetidae</taxon>
        <taxon>Agaricales</taxon>
        <taxon>Agaricineae</taxon>
        <taxon>Agaricaceae</taxon>
        <taxon>Leucocoprinus</taxon>
    </lineage>
</organism>
<evidence type="ECO:0000313" key="2">
    <source>
        <dbReference type="EMBL" id="KAJ3564717.1"/>
    </source>
</evidence>
<evidence type="ECO:0000313" key="3">
    <source>
        <dbReference type="Proteomes" id="UP001213000"/>
    </source>
</evidence>
<sequence length="399" mass="45425">MLAHALKEFKFLSEDDLMKLSFKELDMYYSRLDQWKLDQAAAEKKERELSRLRLVDRKRQEEKRLFKEKQALVSRKNSIKDSGVRSTKVPLRSVPRRTTSADAMKKAVDGGEQTNTCTERSKTTGTHLVFSCVEVTTTPKKLEKMTMDIRTRRIDKSDSGAAPELRVFRSQWKNDGKPLPFVKETKNGVAYPATQYAPKICYMENREKAFTAEEVAADKKWASKQNNNPVHKYTVAQDGCLYHKSASWKPSRDRCAICVKDGLHCWRRSGSNARGCLRCNYRKAKCEKPSEASSSSETEREENEVADNPSQTDKGFSGAPKRKRDQSEHNDQEEGSAKRLTKQSKVLGDMHPALEDCLVVFRSLFEDMVKESTRHHAALESMLNEAMGTIRGKDSGPLL</sequence>
<dbReference type="Proteomes" id="UP001213000">
    <property type="component" value="Unassembled WGS sequence"/>
</dbReference>
<proteinExistence type="predicted"/>
<feature type="region of interest" description="Disordered" evidence="1">
    <location>
        <begin position="77"/>
        <end position="99"/>
    </location>
</feature>
<accession>A0AAD5YU10</accession>
<reference evidence="2" key="1">
    <citation type="submission" date="2022-07" db="EMBL/GenBank/DDBJ databases">
        <title>Genome Sequence of Leucocoprinus birnbaumii.</title>
        <authorList>
            <person name="Buettner E."/>
        </authorList>
    </citation>
    <scope>NUCLEOTIDE SEQUENCE</scope>
    <source>
        <strain evidence="2">VT141</strain>
    </source>
</reference>
<comment type="caution">
    <text evidence="2">The sequence shown here is derived from an EMBL/GenBank/DDBJ whole genome shotgun (WGS) entry which is preliminary data.</text>
</comment>
<name>A0AAD5YU10_9AGAR</name>
<dbReference type="EMBL" id="JANIEX010000636">
    <property type="protein sequence ID" value="KAJ3564717.1"/>
    <property type="molecule type" value="Genomic_DNA"/>
</dbReference>
<evidence type="ECO:0000256" key="1">
    <source>
        <dbReference type="SAM" id="MobiDB-lite"/>
    </source>
</evidence>
<feature type="compositionally biased region" description="Basic and acidic residues" evidence="1">
    <location>
        <begin position="325"/>
        <end position="337"/>
    </location>
</feature>
<protein>
    <submittedName>
        <fullName evidence="2">Uncharacterized protein</fullName>
    </submittedName>
</protein>